<feature type="chain" id="PRO_5039663364" evidence="1">
    <location>
        <begin position="22"/>
        <end position="405"/>
    </location>
</feature>
<keyword evidence="2" id="KW-0482">Metalloprotease</keyword>
<dbReference type="Proteomes" id="UP000297948">
    <property type="component" value="Unassembled WGS sequence"/>
</dbReference>
<dbReference type="InterPro" id="IPR008757">
    <property type="entry name" value="Peptidase_M6-like_domain"/>
</dbReference>
<dbReference type="GO" id="GO:0006508">
    <property type="term" value="P:proteolysis"/>
    <property type="evidence" value="ECO:0007669"/>
    <property type="project" value="UniProtKB-KW"/>
</dbReference>
<evidence type="ECO:0000313" key="3">
    <source>
        <dbReference type="Proteomes" id="UP000297948"/>
    </source>
</evidence>
<keyword evidence="3" id="KW-1185">Reference proteome</keyword>
<dbReference type="GO" id="GO:0008237">
    <property type="term" value="F:metallopeptidase activity"/>
    <property type="evidence" value="ECO:0007669"/>
    <property type="project" value="UniProtKB-KW"/>
</dbReference>
<keyword evidence="2" id="KW-0645">Protease</keyword>
<protein>
    <submittedName>
        <fullName evidence="2">M6 family metalloprotease domain-containing protein</fullName>
    </submittedName>
</protein>
<dbReference type="AlphaFoldDB" id="A0A4Z0HAS6"/>
<keyword evidence="2" id="KW-0378">Hydrolase</keyword>
<keyword evidence="1" id="KW-0732">Signal</keyword>
<dbReference type="PANTHER" id="PTHR41775:SF1">
    <property type="entry name" value="PEPTIDASE M6-LIKE DOMAIN-CONTAINING PROTEIN"/>
    <property type="match status" value="1"/>
</dbReference>
<proteinExistence type="predicted"/>
<organism evidence="2 3">
    <name type="scientific">Streptomyces palmae</name>
    <dbReference type="NCBI Taxonomy" id="1701085"/>
    <lineage>
        <taxon>Bacteria</taxon>
        <taxon>Bacillati</taxon>
        <taxon>Actinomycetota</taxon>
        <taxon>Actinomycetes</taxon>
        <taxon>Kitasatosporales</taxon>
        <taxon>Streptomycetaceae</taxon>
        <taxon>Streptomyces</taxon>
    </lineage>
</organism>
<evidence type="ECO:0000256" key="1">
    <source>
        <dbReference type="SAM" id="SignalP"/>
    </source>
</evidence>
<evidence type="ECO:0000313" key="2">
    <source>
        <dbReference type="EMBL" id="TGB06345.1"/>
    </source>
</evidence>
<feature type="signal peptide" evidence="1">
    <location>
        <begin position="1"/>
        <end position="21"/>
    </location>
</feature>
<accession>A0A4Z0HAS6</accession>
<gene>
    <name evidence="2" type="ORF">E4099_18385</name>
</gene>
<dbReference type="PANTHER" id="PTHR41775">
    <property type="entry name" value="SECRETED PROTEIN-RELATED"/>
    <property type="match status" value="1"/>
</dbReference>
<sequence length="405" mass="44014">MRRTGAVLTSLSALIATTVVAGPAAAVGRGGPCALPRTGVHHSEGLDRWNDAYPRPLGRLDALMLFLSFPDSTPYTTPGQLVDDHFPDTANFFRRASYGQFELRLHPLRRWITMPEKSTDYAIRRDWDPGRRTTYLRQAVAAADPKVDFSRYDLVYLVADPDAPGIDADATKVVNFDQPLRADGAALRRLVTVFENHPPDQHVLAHETGHVFDLPDLYRRPSGSGGDWDTRVGDWDLMGSQFGLAPEPFGWHKWKMGWLADRQVQCVHRQGTTVHVLESMGAPLTPGVPGSDTRTRLVVVRTGPTSALAIEARGTHGNDTGLCTEGVLVYRVRSDVASGEGPVRVLDGHPDSEGCPVGSVYPKLADAPLGAGESLAVREDGVRVTVRGRTTGGAWTVQVTNGTDE</sequence>
<dbReference type="NCBIfam" id="TIGR03296">
    <property type="entry name" value="M6dom_TIGR03296"/>
    <property type="match status" value="1"/>
</dbReference>
<name>A0A4Z0HAS6_9ACTN</name>
<reference evidence="2 3" key="1">
    <citation type="submission" date="2019-03" db="EMBL/GenBank/DDBJ databases">
        <authorList>
            <person name="Gonzalez-Pimentel J.L."/>
        </authorList>
    </citation>
    <scope>NUCLEOTIDE SEQUENCE [LARGE SCALE GENOMIC DNA]</scope>
    <source>
        <strain evidence="2 3">JCM 31289</strain>
    </source>
</reference>
<dbReference type="EMBL" id="SRID01000171">
    <property type="protein sequence ID" value="TGB06345.1"/>
    <property type="molecule type" value="Genomic_DNA"/>
</dbReference>
<comment type="caution">
    <text evidence="2">The sequence shown here is derived from an EMBL/GenBank/DDBJ whole genome shotgun (WGS) entry which is preliminary data.</text>
</comment>
<dbReference type="OrthoDB" id="8780795at2"/>